<dbReference type="Proteomes" id="UP000184314">
    <property type="component" value="Unassembled WGS sequence"/>
</dbReference>
<dbReference type="EMBL" id="FQZX01000002">
    <property type="protein sequence ID" value="SHK23896.1"/>
    <property type="molecule type" value="Genomic_DNA"/>
</dbReference>
<dbReference type="Pfam" id="PF13649">
    <property type="entry name" value="Methyltransf_25"/>
    <property type="match status" value="1"/>
</dbReference>
<dbReference type="AlphaFoldDB" id="A0A1M6QUM2"/>
<dbReference type="OrthoDB" id="9800454at2"/>
<reference evidence="3" key="1">
    <citation type="submission" date="2016-11" db="EMBL/GenBank/DDBJ databases">
        <authorList>
            <person name="Varghese N."/>
            <person name="Submissions S."/>
        </authorList>
    </citation>
    <scope>NUCLEOTIDE SEQUENCE [LARGE SCALE GENOMIC DNA]</scope>
    <source>
        <strain evidence="3">DSM 16478</strain>
    </source>
</reference>
<feature type="domain" description="Methyltransferase" evidence="1">
    <location>
        <begin position="62"/>
        <end position="158"/>
    </location>
</feature>
<dbReference type="InterPro" id="IPR041698">
    <property type="entry name" value="Methyltransf_25"/>
</dbReference>
<dbReference type="Gene3D" id="3.40.50.150">
    <property type="entry name" value="Vaccinia Virus protein VP39"/>
    <property type="match status" value="1"/>
</dbReference>
<organism evidence="2 3">
    <name type="scientific">Maribacter aquivivus</name>
    <dbReference type="NCBI Taxonomy" id="228958"/>
    <lineage>
        <taxon>Bacteria</taxon>
        <taxon>Pseudomonadati</taxon>
        <taxon>Bacteroidota</taxon>
        <taxon>Flavobacteriia</taxon>
        <taxon>Flavobacteriales</taxon>
        <taxon>Flavobacteriaceae</taxon>
        <taxon>Maribacter</taxon>
    </lineage>
</organism>
<keyword evidence="2" id="KW-0808">Transferase</keyword>
<dbReference type="SUPFAM" id="SSF53335">
    <property type="entry name" value="S-adenosyl-L-methionine-dependent methyltransferases"/>
    <property type="match status" value="1"/>
</dbReference>
<gene>
    <name evidence="2" type="ORF">SAMN04488007_2488</name>
</gene>
<name>A0A1M6QUM2_9FLAO</name>
<dbReference type="GO" id="GO:0032259">
    <property type="term" value="P:methylation"/>
    <property type="evidence" value="ECO:0007669"/>
    <property type="project" value="UniProtKB-KW"/>
</dbReference>
<sequence length="235" mass="27149">MVDFTQRSSEVEIMDTFSGTTSELETILQDINRVNRLLGGYSISLDAVFELLEKKNKESYTILDMGCAEGTMLRKLALAARKKNVKLKLIGVDFNEQGLQLAKQYSSDYPEISYLNTDILKSDFSEWNIDVVMTTLTLHHFTDQGVVEFVNRFVEIAKLGVVINDLERSPIAYYLFKAFSLFFIKTEIAKKDGLLSIRRAFVKKELLHFADQVTNASHHIKWKWAFRYVWVLQKK</sequence>
<protein>
    <submittedName>
        <fullName evidence="2">Methyltransferase domain-containing protein</fullName>
    </submittedName>
</protein>
<dbReference type="RefSeq" id="WP_073244596.1">
    <property type="nucleotide sequence ID" value="NZ_FQZX01000002.1"/>
</dbReference>
<dbReference type="STRING" id="228958.SAMN04488007_2488"/>
<proteinExistence type="predicted"/>
<evidence type="ECO:0000313" key="3">
    <source>
        <dbReference type="Proteomes" id="UP000184314"/>
    </source>
</evidence>
<keyword evidence="3" id="KW-1185">Reference proteome</keyword>
<accession>A0A1M6QUM2</accession>
<dbReference type="CDD" id="cd02440">
    <property type="entry name" value="AdoMet_MTases"/>
    <property type="match status" value="1"/>
</dbReference>
<evidence type="ECO:0000259" key="1">
    <source>
        <dbReference type="Pfam" id="PF13649"/>
    </source>
</evidence>
<keyword evidence="2" id="KW-0489">Methyltransferase</keyword>
<dbReference type="InterPro" id="IPR029063">
    <property type="entry name" value="SAM-dependent_MTases_sf"/>
</dbReference>
<evidence type="ECO:0000313" key="2">
    <source>
        <dbReference type="EMBL" id="SHK23896.1"/>
    </source>
</evidence>
<dbReference type="GO" id="GO:0008168">
    <property type="term" value="F:methyltransferase activity"/>
    <property type="evidence" value="ECO:0007669"/>
    <property type="project" value="UniProtKB-KW"/>
</dbReference>